<feature type="binding site" evidence="14">
    <location>
        <position position="379"/>
    </location>
    <ligand>
        <name>ATP</name>
        <dbReference type="ChEBI" id="CHEBI:30616"/>
    </ligand>
</feature>
<dbReference type="eggNOG" id="KOG1187">
    <property type="taxonomic scope" value="Eukaryota"/>
</dbReference>
<evidence type="ECO:0000259" key="17">
    <source>
        <dbReference type="PROSITE" id="PS50011"/>
    </source>
</evidence>
<keyword evidence="9 14" id="KW-0067">ATP-binding</keyword>
<keyword evidence="20" id="KW-1185">Reference proteome</keyword>
<evidence type="ECO:0000256" key="12">
    <source>
        <dbReference type="ARBA" id="ARBA00047899"/>
    </source>
</evidence>
<dbReference type="PROSITE" id="PS00107">
    <property type="entry name" value="PROTEIN_KINASE_ATP"/>
    <property type="match status" value="1"/>
</dbReference>
<dbReference type="InterPro" id="IPR008271">
    <property type="entry name" value="Ser/Thr_kinase_AS"/>
</dbReference>
<evidence type="ECO:0000313" key="18">
    <source>
        <dbReference type="EMBL" id="RCV24307.1"/>
    </source>
</evidence>
<dbReference type="SMART" id="SM00220">
    <property type="entry name" value="S_TKc"/>
    <property type="match status" value="1"/>
</dbReference>
<dbReference type="PRINTS" id="PR01217">
    <property type="entry name" value="PRICHEXTENSN"/>
</dbReference>
<dbReference type="EnsemblPlants" id="KQL04088">
    <property type="protein sequence ID" value="KQL04088"/>
    <property type="gene ID" value="SETIT_000537mg"/>
</dbReference>
<keyword evidence="8" id="KW-0418">Kinase</keyword>
<evidence type="ECO:0000256" key="13">
    <source>
        <dbReference type="ARBA" id="ARBA00048679"/>
    </source>
</evidence>
<evidence type="ECO:0000313" key="20">
    <source>
        <dbReference type="Proteomes" id="UP000004995"/>
    </source>
</evidence>
<dbReference type="InterPro" id="IPR047117">
    <property type="entry name" value="PERK1-13-like"/>
</dbReference>
<dbReference type="Gramene" id="KQL04088">
    <property type="protein sequence ID" value="KQL04088"/>
    <property type="gene ID" value="SETIT_000537mg"/>
</dbReference>
<evidence type="ECO:0000313" key="19">
    <source>
        <dbReference type="EnsemblPlants" id="KQL04088"/>
    </source>
</evidence>
<reference evidence="18" key="2">
    <citation type="submission" date="2015-07" db="EMBL/GenBank/DDBJ databases">
        <authorList>
            <person name="Noorani M."/>
        </authorList>
    </citation>
    <scope>NUCLEOTIDE SEQUENCE</scope>
    <source>
        <strain evidence="18">Yugu1</strain>
    </source>
</reference>
<dbReference type="Gene3D" id="3.30.200.20">
    <property type="entry name" value="Phosphorylase Kinase, domain 1"/>
    <property type="match status" value="1"/>
</dbReference>
<feature type="compositionally biased region" description="Pro residues" evidence="15">
    <location>
        <begin position="170"/>
        <end position="187"/>
    </location>
</feature>
<dbReference type="Gene3D" id="1.10.510.10">
    <property type="entry name" value="Transferase(Phosphotransferase) domain 1"/>
    <property type="match status" value="1"/>
</dbReference>
<keyword evidence="4" id="KW-0723">Serine/threonine-protein kinase</keyword>
<dbReference type="AlphaFoldDB" id="K3XF68"/>
<accession>K3XF68</accession>
<dbReference type="InterPro" id="IPR000719">
    <property type="entry name" value="Prot_kinase_dom"/>
</dbReference>
<dbReference type="Proteomes" id="UP000004995">
    <property type="component" value="Unassembled WGS sequence"/>
</dbReference>
<evidence type="ECO:0000256" key="4">
    <source>
        <dbReference type="ARBA" id="ARBA00022527"/>
    </source>
</evidence>
<dbReference type="FunFam" id="3.30.200.20:FF:000212">
    <property type="entry name" value="Proline-rich receptor-like protein kinase PERK8"/>
    <property type="match status" value="1"/>
</dbReference>
<evidence type="ECO:0000256" key="9">
    <source>
        <dbReference type="ARBA" id="ARBA00022840"/>
    </source>
</evidence>
<dbReference type="RefSeq" id="XP_004967974.1">
    <property type="nucleotide sequence ID" value="XM_004967917.4"/>
</dbReference>
<keyword evidence="5" id="KW-0808">Transferase</keyword>
<keyword evidence="11 16" id="KW-0472">Membrane</keyword>
<feature type="compositionally biased region" description="Low complexity" evidence="15">
    <location>
        <begin position="203"/>
        <end position="214"/>
    </location>
</feature>
<keyword evidence="10 16" id="KW-1133">Transmembrane helix</keyword>
<dbReference type="GO" id="GO:0005524">
    <property type="term" value="F:ATP binding"/>
    <property type="evidence" value="ECO:0007669"/>
    <property type="project" value="UniProtKB-UniRule"/>
</dbReference>
<dbReference type="SUPFAM" id="SSF56112">
    <property type="entry name" value="Protein kinase-like (PK-like)"/>
    <property type="match status" value="1"/>
</dbReference>
<evidence type="ECO:0000256" key="7">
    <source>
        <dbReference type="ARBA" id="ARBA00022741"/>
    </source>
</evidence>
<dbReference type="PANTHER" id="PTHR47982">
    <property type="entry name" value="PROLINE-RICH RECEPTOR-LIKE PROTEIN KINASE PERK4"/>
    <property type="match status" value="1"/>
</dbReference>
<evidence type="ECO:0000256" key="8">
    <source>
        <dbReference type="ARBA" id="ARBA00022777"/>
    </source>
</evidence>
<comment type="subcellular location">
    <subcellularLocation>
        <location evidence="1">Cell membrane</location>
        <topology evidence="1">Single-pass membrane protein</topology>
    </subcellularLocation>
</comment>
<dbReference type="KEGG" id="sita:101754215"/>
<feature type="compositionally biased region" description="Low complexity" evidence="15">
    <location>
        <begin position="236"/>
        <end position="250"/>
    </location>
</feature>
<dbReference type="GO" id="GO:0004672">
    <property type="term" value="F:protein kinase activity"/>
    <property type="evidence" value="ECO:0000318"/>
    <property type="project" value="GO_Central"/>
</dbReference>
<dbReference type="FunFam" id="1.10.510.10:FF:000173">
    <property type="entry name" value="proline-rich receptor-like protein kinase PERK8"/>
    <property type="match status" value="1"/>
</dbReference>
<evidence type="ECO:0000256" key="3">
    <source>
        <dbReference type="ARBA" id="ARBA00022475"/>
    </source>
</evidence>
<feature type="compositionally biased region" description="Polar residues" evidence="15">
    <location>
        <begin position="668"/>
        <end position="678"/>
    </location>
</feature>
<keyword evidence="6 16" id="KW-0812">Transmembrane</keyword>
<evidence type="ECO:0000256" key="10">
    <source>
        <dbReference type="ARBA" id="ARBA00022989"/>
    </source>
</evidence>
<evidence type="ECO:0000256" key="2">
    <source>
        <dbReference type="ARBA" id="ARBA00012513"/>
    </source>
</evidence>
<feature type="region of interest" description="Disordered" evidence="15">
    <location>
        <begin position="1"/>
        <end position="257"/>
    </location>
</feature>
<sequence>MASSPSPSPGTIRATLPPSTATPSPVTTTPTPASPAPVTQPNATPADPPSSPAAPPPLPSASTPPPQLTPPPPSSAPPPPAAVPPPPVVVASPPPAPTAVVPPPSLPVAMPPPPTPAAPPKASPILPPAAASPPPSNLPAPNPPADPTPPTAVPPPPPRHHRPPRKPGTQPAPPPSGIPAEPSPASPAPTSGDPLIPTPTSPSPSGTPGSGTPSVPAPATAVDPASPVTNGDRGSNKSSSPATQSSSSSGSSGGMSSGAKAGIGVVVAILVLSLVGAALWYKKKRRRVHGYHAGFVMPSPASSPTQVLGYSAKTNFTAGSPESKDSMPEFSMGNCRFFTYEELYQITNGFSAQNLLGEGGFGSVYKGCLADGKEVAVKKLKEGGGQGEREFHAEVEIISRVHHRHLVSLVGYCISDDQRLLVYDFVPNNTLHYHLHGRGVPVLEWPARVKIAAGSARGIAYLHEDCHPRIIHRDIKSSNILLDNNFEALVADFGLARLALDACTHVTTRVMGTFGYLAPEYASSGKLTERSDVFSFGVVLLELITGRKPVDASKPLGDESLVEWARPLLTQALESGKVGELVDARLDKNYDEVELFRMIEAAAACIRHSASRRPRMSQVVRVLDSLADVDLTNGVQPGKSEMFNVANTAEIRLFQRMAFGSQDFTTDFSHSSWNSQSRGLDASGSRPL</sequence>
<dbReference type="InterPro" id="IPR001245">
    <property type="entry name" value="Ser-Thr/Tyr_kinase_cat_dom"/>
</dbReference>
<comment type="catalytic activity">
    <reaction evidence="12">
        <text>L-threonyl-[protein] + ATP = O-phospho-L-threonyl-[protein] + ADP + H(+)</text>
        <dbReference type="Rhea" id="RHEA:46608"/>
        <dbReference type="Rhea" id="RHEA-COMP:11060"/>
        <dbReference type="Rhea" id="RHEA-COMP:11605"/>
        <dbReference type="ChEBI" id="CHEBI:15378"/>
        <dbReference type="ChEBI" id="CHEBI:30013"/>
        <dbReference type="ChEBI" id="CHEBI:30616"/>
        <dbReference type="ChEBI" id="CHEBI:61977"/>
        <dbReference type="ChEBI" id="CHEBI:456216"/>
        <dbReference type="EC" id="2.7.11.1"/>
    </reaction>
</comment>
<dbReference type="OMA" id="FTTDFSH"/>
<feature type="domain" description="Protein kinase" evidence="17">
    <location>
        <begin position="350"/>
        <end position="626"/>
    </location>
</feature>
<evidence type="ECO:0000256" key="6">
    <source>
        <dbReference type="ARBA" id="ARBA00022692"/>
    </source>
</evidence>
<feature type="transmembrane region" description="Helical" evidence="16">
    <location>
        <begin position="261"/>
        <end position="281"/>
    </location>
</feature>
<name>K3XF68_SETIT</name>
<dbReference type="HOGENOM" id="CLU_000288_106_3_1"/>
<dbReference type="OrthoDB" id="4062651at2759"/>
<dbReference type="EC" id="2.7.11.1" evidence="2"/>
<dbReference type="Pfam" id="PF07714">
    <property type="entry name" value="PK_Tyr_Ser-Thr"/>
    <property type="match status" value="1"/>
</dbReference>
<dbReference type="PROSITE" id="PS50011">
    <property type="entry name" value="PROTEIN_KINASE_DOM"/>
    <property type="match status" value="1"/>
</dbReference>
<keyword evidence="3" id="KW-1003">Cell membrane</keyword>
<reference evidence="19" key="3">
    <citation type="submission" date="2018-08" db="UniProtKB">
        <authorList>
            <consortium name="EnsemblPlants"/>
        </authorList>
    </citation>
    <scope>IDENTIFICATION</scope>
    <source>
        <strain evidence="19">Yugu1</strain>
    </source>
</reference>
<dbReference type="InterPro" id="IPR011009">
    <property type="entry name" value="Kinase-like_dom_sf"/>
</dbReference>
<dbReference type="GO" id="GO:0005886">
    <property type="term" value="C:plasma membrane"/>
    <property type="evidence" value="ECO:0000318"/>
    <property type="project" value="GO_Central"/>
</dbReference>
<evidence type="ECO:0000256" key="16">
    <source>
        <dbReference type="SAM" id="Phobius"/>
    </source>
</evidence>
<feature type="compositionally biased region" description="Pro residues" evidence="15">
    <location>
        <begin position="46"/>
        <end position="157"/>
    </location>
</feature>
<organism evidence="19 20">
    <name type="scientific">Setaria italica</name>
    <name type="common">Foxtail millet</name>
    <name type="synonym">Panicum italicum</name>
    <dbReference type="NCBI Taxonomy" id="4555"/>
    <lineage>
        <taxon>Eukaryota</taxon>
        <taxon>Viridiplantae</taxon>
        <taxon>Streptophyta</taxon>
        <taxon>Embryophyta</taxon>
        <taxon>Tracheophyta</taxon>
        <taxon>Spermatophyta</taxon>
        <taxon>Magnoliopsida</taxon>
        <taxon>Liliopsida</taxon>
        <taxon>Poales</taxon>
        <taxon>Poaceae</taxon>
        <taxon>PACMAD clade</taxon>
        <taxon>Panicoideae</taxon>
        <taxon>Panicodae</taxon>
        <taxon>Paniceae</taxon>
        <taxon>Cenchrinae</taxon>
        <taxon>Setaria</taxon>
    </lineage>
</organism>
<dbReference type="GO" id="GO:0004674">
    <property type="term" value="F:protein serine/threonine kinase activity"/>
    <property type="evidence" value="ECO:0007669"/>
    <property type="project" value="UniProtKB-KW"/>
</dbReference>
<feature type="region of interest" description="Disordered" evidence="15">
    <location>
        <begin position="668"/>
        <end position="688"/>
    </location>
</feature>
<dbReference type="EMBL" id="AGNK02002818">
    <property type="status" value="NOT_ANNOTATED_CDS"/>
    <property type="molecule type" value="Genomic_DNA"/>
</dbReference>
<dbReference type="CDD" id="cd14066">
    <property type="entry name" value="STKc_IRAK"/>
    <property type="match status" value="1"/>
</dbReference>
<feature type="compositionally biased region" description="Low complexity" evidence="15">
    <location>
        <begin position="14"/>
        <end position="45"/>
    </location>
</feature>
<comment type="catalytic activity">
    <reaction evidence="13">
        <text>L-seryl-[protein] + ATP = O-phospho-L-seryl-[protein] + ADP + H(+)</text>
        <dbReference type="Rhea" id="RHEA:17989"/>
        <dbReference type="Rhea" id="RHEA-COMP:9863"/>
        <dbReference type="Rhea" id="RHEA-COMP:11604"/>
        <dbReference type="ChEBI" id="CHEBI:15378"/>
        <dbReference type="ChEBI" id="CHEBI:29999"/>
        <dbReference type="ChEBI" id="CHEBI:30616"/>
        <dbReference type="ChEBI" id="CHEBI:83421"/>
        <dbReference type="ChEBI" id="CHEBI:456216"/>
        <dbReference type="EC" id="2.7.11.1"/>
    </reaction>
</comment>
<keyword evidence="7 14" id="KW-0547">Nucleotide-binding</keyword>
<proteinExistence type="predicted"/>
<evidence type="ECO:0000256" key="5">
    <source>
        <dbReference type="ARBA" id="ARBA00022679"/>
    </source>
</evidence>
<dbReference type="PROSITE" id="PS00108">
    <property type="entry name" value="PROTEIN_KINASE_ST"/>
    <property type="match status" value="1"/>
</dbReference>
<gene>
    <name evidence="19" type="primary">LOC101754215</name>
    <name evidence="18" type="ORF">SETIT_5G074100v2</name>
</gene>
<reference evidence="18 20" key="1">
    <citation type="journal article" date="2012" name="Nat. Biotechnol.">
        <title>Reference genome sequence of the model plant Setaria.</title>
        <authorList>
            <person name="Bennetzen J.L."/>
            <person name="Schmutz J."/>
            <person name="Wang H."/>
            <person name="Percifield R."/>
            <person name="Hawkins J."/>
            <person name="Pontaroli A.C."/>
            <person name="Estep M."/>
            <person name="Feng L."/>
            <person name="Vaughn J.N."/>
            <person name="Grimwood J."/>
            <person name="Jenkins J."/>
            <person name="Barry K."/>
            <person name="Lindquist E."/>
            <person name="Hellsten U."/>
            <person name="Deshpande S."/>
            <person name="Wang X."/>
            <person name="Wu X."/>
            <person name="Mitros T."/>
            <person name="Triplett J."/>
            <person name="Yang X."/>
            <person name="Ye C.Y."/>
            <person name="Mauro-Herrera M."/>
            <person name="Wang L."/>
            <person name="Li P."/>
            <person name="Sharma M."/>
            <person name="Sharma R."/>
            <person name="Ronald P.C."/>
            <person name="Panaud O."/>
            <person name="Kellogg E.A."/>
            <person name="Brutnell T.P."/>
            <person name="Doust A.N."/>
            <person name="Tuskan G.A."/>
            <person name="Rokhsar D."/>
            <person name="Devos K.M."/>
        </authorList>
    </citation>
    <scope>NUCLEOTIDE SEQUENCE [LARGE SCALE GENOMIC DNA]</scope>
    <source>
        <strain evidence="20">cv. Yugu1</strain>
        <strain evidence="18">Yugu1</strain>
    </source>
</reference>
<dbReference type="GO" id="GO:0007165">
    <property type="term" value="P:signal transduction"/>
    <property type="evidence" value="ECO:0000318"/>
    <property type="project" value="GO_Central"/>
</dbReference>
<evidence type="ECO:0000256" key="11">
    <source>
        <dbReference type="ARBA" id="ARBA00023136"/>
    </source>
</evidence>
<evidence type="ECO:0000256" key="14">
    <source>
        <dbReference type="PROSITE-ProRule" id="PRU10141"/>
    </source>
</evidence>
<dbReference type="EMBL" id="CM003532">
    <property type="protein sequence ID" value="RCV24307.1"/>
    <property type="molecule type" value="Genomic_DNA"/>
</dbReference>
<dbReference type="InterPro" id="IPR017441">
    <property type="entry name" value="Protein_kinase_ATP_BS"/>
</dbReference>
<evidence type="ECO:0000256" key="15">
    <source>
        <dbReference type="SAM" id="MobiDB-lite"/>
    </source>
</evidence>
<protein>
    <recommendedName>
        <fullName evidence="2">non-specific serine/threonine protein kinase</fullName>
        <ecNumber evidence="2">2.7.11.1</ecNumber>
    </recommendedName>
</protein>
<dbReference type="PANTHER" id="PTHR47982:SF32">
    <property type="entry name" value="NON-SPECIFIC SERINE_THREONINE PROTEIN KINASE"/>
    <property type="match status" value="1"/>
</dbReference>
<dbReference type="GeneID" id="101754215"/>
<evidence type="ECO:0000256" key="1">
    <source>
        <dbReference type="ARBA" id="ARBA00004162"/>
    </source>
</evidence>